<dbReference type="EMBL" id="JAERWK010000021">
    <property type="protein sequence ID" value="MBM9468871.1"/>
    <property type="molecule type" value="Genomic_DNA"/>
</dbReference>
<dbReference type="InterPro" id="IPR016130">
    <property type="entry name" value="Tyr_Pase_AS"/>
</dbReference>
<reference evidence="3" key="1">
    <citation type="submission" date="2021-01" db="EMBL/GenBank/DDBJ databases">
        <title>YIM 132084 draft genome.</title>
        <authorList>
            <person name="An D."/>
        </authorList>
    </citation>
    <scope>NUCLEOTIDE SEQUENCE</scope>
    <source>
        <strain evidence="3">YIM 132084</strain>
    </source>
</reference>
<dbReference type="AlphaFoldDB" id="A0A938YAC1"/>
<dbReference type="PANTHER" id="PTHR31126:SF1">
    <property type="entry name" value="TYROSINE SPECIFIC PROTEIN PHOSPHATASES DOMAIN-CONTAINING PROTEIN"/>
    <property type="match status" value="1"/>
</dbReference>
<gene>
    <name evidence="3" type="ORF">JL106_16425</name>
</gene>
<feature type="domain" description="Tyrosine specific protein phosphatases" evidence="2">
    <location>
        <begin position="119"/>
        <end position="155"/>
    </location>
</feature>
<dbReference type="Pfam" id="PF13350">
    <property type="entry name" value="Y_phosphatase3"/>
    <property type="match status" value="1"/>
</dbReference>
<protein>
    <submittedName>
        <fullName evidence="3">Tyrosine-protein phosphatase</fullName>
    </submittedName>
</protein>
<comment type="similarity">
    <text evidence="1">Belongs to the protein-tyrosine phosphatase family.</text>
</comment>
<name>A0A938YAC1_9ACTN</name>
<dbReference type="RefSeq" id="WP_205261824.1">
    <property type="nucleotide sequence ID" value="NZ_JAERWK010000021.1"/>
</dbReference>
<dbReference type="Proteomes" id="UP000663792">
    <property type="component" value="Unassembled WGS sequence"/>
</dbReference>
<dbReference type="GO" id="GO:0004721">
    <property type="term" value="F:phosphoprotein phosphatase activity"/>
    <property type="evidence" value="ECO:0007669"/>
    <property type="project" value="InterPro"/>
</dbReference>
<evidence type="ECO:0000259" key="2">
    <source>
        <dbReference type="PROSITE" id="PS50056"/>
    </source>
</evidence>
<proteinExistence type="inferred from homology"/>
<accession>A0A938YAC1</accession>
<evidence type="ECO:0000313" key="3">
    <source>
        <dbReference type="EMBL" id="MBM9468871.1"/>
    </source>
</evidence>
<dbReference type="InterPro" id="IPR026893">
    <property type="entry name" value="Tyr/Ser_Pase_IphP-type"/>
</dbReference>
<organism evidence="3 4">
    <name type="scientific">Nakamurella leprariae</name>
    <dbReference type="NCBI Taxonomy" id="2803911"/>
    <lineage>
        <taxon>Bacteria</taxon>
        <taxon>Bacillati</taxon>
        <taxon>Actinomycetota</taxon>
        <taxon>Actinomycetes</taxon>
        <taxon>Nakamurellales</taxon>
        <taxon>Nakamurellaceae</taxon>
        <taxon>Nakamurella</taxon>
    </lineage>
</organism>
<dbReference type="PROSITE" id="PS00383">
    <property type="entry name" value="TYR_PHOSPHATASE_1"/>
    <property type="match status" value="1"/>
</dbReference>
<keyword evidence="4" id="KW-1185">Reference proteome</keyword>
<dbReference type="InterPro" id="IPR029021">
    <property type="entry name" value="Prot-tyrosine_phosphatase-like"/>
</dbReference>
<dbReference type="PANTHER" id="PTHR31126">
    <property type="entry name" value="TYROSINE-PROTEIN PHOSPHATASE"/>
    <property type="match status" value="1"/>
</dbReference>
<dbReference type="InterPro" id="IPR000387">
    <property type="entry name" value="Tyr_Pase_dom"/>
</dbReference>
<evidence type="ECO:0000256" key="1">
    <source>
        <dbReference type="ARBA" id="ARBA00009580"/>
    </source>
</evidence>
<evidence type="ECO:0000313" key="4">
    <source>
        <dbReference type="Proteomes" id="UP000663792"/>
    </source>
</evidence>
<dbReference type="PROSITE" id="PS50056">
    <property type="entry name" value="TYR_PHOSPHATASE_2"/>
    <property type="match status" value="1"/>
</dbReference>
<sequence length="261" mass="27134">MTAVADRRDVPVPGAFNVRDVGGYPAAGGRTAWGVLLRSGGLHSVDDEGRCVLADLGLHTVVDLREDAERDHSPSALTGTGLTPLARPIYGGAVSAFAAGRTLPTLSELYHEMLADRGAALTAAVRELARPGALPALVHCAAGKDRTGVVVALTLAAVGVPDGVIAQDYALTADRLPAALFAALPVPEELDAHGRTLLHAIYRESPADVMTTVLQTLRDDHGSAEAFLRHHGMTTEELDTLRTALVVADPTVPTVPAENGA</sequence>
<comment type="caution">
    <text evidence="3">The sequence shown here is derived from an EMBL/GenBank/DDBJ whole genome shotgun (WGS) entry which is preliminary data.</text>
</comment>
<dbReference type="Gene3D" id="3.90.190.10">
    <property type="entry name" value="Protein tyrosine phosphatase superfamily"/>
    <property type="match status" value="1"/>
</dbReference>
<dbReference type="SUPFAM" id="SSF52799">
    <property type="entry name" value="(Phosphotyrosine protein) phosphatases II"/>
    <property type="match status" value="1"/>
</dbReference>